<evidence type="ECO:0000259" key="7">
    <source>
        <dbReference type="PROSITE" id="PS51194"/>
    </source>
</evidence>
<dbReference type="GO" id="GO:0055087">
    <property type="term" value="C:Ski complex"/>
    <property type="evidence" value="ECO:0007669"/>
    <property type="project" value="TreeGrafter"/>
</dbReference>
<dbReference type="SMART" id="SM00490">
    <property type="entry name" value="HELICc"/>
    <property type="match status" value="1"/>
</dbReference>
<dbReference type="CDD" id="cd18795">
    <property type="entry name" value="SF2_C_Ski2"/>
    <property type="match status" value="1"/>
</dbReference>
<dbReference type="InterPro" id="IPR058621">
    <property type="entry name" value="SH3_HelY"/>
</dbReference>
<evidence type="ECO:0000256" key="2">
    <source>
        <dbReference type="ARBA" id="ARBA00022801"/>
    </source>
</evidence>
<dbReference type="InterPro" id="IPR050699">
    <property type="entry name" value="RNA-DNA_Helicase"/>
</dbReference>
<keyword evidence="4" id="KW-0067">ATP-binding</keyword>
<keyword evidence="2" id="KW-0378">Hydrolase</keyword>
<dbReference type="Gene3D" id="1.10.3380.30">
    <property type="match status" value="1"/>
</dbReference>
<feature type="compositionally biased region" description="Basic and acidic residues" evidence="5">
    <location>
        <begin position="244"/>
        <end position="255"/>
    </location>
</feature>
<dbReference type="Pfam" id="PF00270">
    <property type="entry name" value="DEAD"/>
    <property type="match status" value="1"/>
</dbReference>
<organism evidence="8">
    <name type="scientific">freshwater metagenome</name>
    <dbReference type="NCBI Taxonomy" id="449393"/>
    <lineage>
        <taxon>unclassified sequences</taxon>
        <taxon>metagenomes</taxon>
        <taxon>ecological metagenomes</taxon>
    </lineage>
</organism>
<gene>
    <name evidence="8" type="ORF">UFOPK3401_01098</name>
</gene>
<evidence type="ECO:0000313" key="8">
    <source>
        <dbReference type="EMBL" id="CAB4876348.1"/>
    </source>
</evidence>
<evidence type="ECO:0000256" key="4">
    <source>
        <dbReference type="ARBA" id="ARBA00022840"/>
    </source>
</evidence>
<dbReference type="GO" id="GO:0016787">
    <property type="term" value="F:hydrolase activity"/>
    <property type="evidence" value="ECO:0007669"/>
    <property type="project" value="UniProtKB-KW"/>
</dbReference>
<dbReference type="PANTHER" id="PTHR12131:SF1">
    <property type="entry name" value="ATP-DEPENDENT RNA HELICASE SUPV3L1, MITOCHONDRIAL-RELATED"/>
    <property type="match status" value="1"/>
</dbReference>
<keyword evidence="3" id="KW-0347">Helicase</keyword>
<dbReference type="InterPro" id="IPR012961">
    <property type="entry name" value="Ski2/MTR4_C"/>
</dbReference>
<dbReference type="InterPro" id="IPR014001">
    <property type="entry name" value="Helicase_ATP-bd"/>
</dbReference>
<feature type="region of interest" description="Disordered" evidence="5">
    <location>
        <begin position="546"/>
        <end position="566"/>
    </location>
</feature>
<dbReference type="GO" id="GO:0070478">
    <property type="term" value="P:nuclear-transcribed mRNA catabolic process, 3'-5' exonucleolytic nonsense-mediated decay"/>
    <property type="evidence" value="ECO:0007669"/>
    <property type="project" value="TreeGrafter"/>
</dbReference>
<dbReference type="GO" id="GO:0004386">
    <property type="term" value="F:helicase activity"/>
    <property type="evidence" value="ECO:0007669"/>
    <property type="project" value="UniProtKB-KW"/>
</dbReference>
<reference evidence="8" key="1">
    <citation type="submission" date="2020-05" db="EMBL/GenBank/DDBJ databases">
        <authorList>
            <person name="Chiriac C."/>
            <person name="Salcher M."/>
            <person name="Ghai R."/>
            <person name="Kavagutti S V."/>
        </authorList>
    </citation>
    <scope>NUCLEOTIDE SEQUENCE</scope>
</reference>
<sequence>MTLTPAERFAAAKRRAAQSKSEFATFSHQFDFELDPFQQSACTALESGKTVLVAAPTGAGKTVVGEFACHLALKAGAKCFYTTPIKALSNQKFADLCEMFGAENVGLLTGDNSLNSEAPIVVMTTEVLRNMLYAGSNTLKGLSHVVMDEVHYLADRFRGGVWEEVIIHLAESVSVVALSATVSNAEEFGDWLRGVRGETEIVVSEARPVPLWQHVLTNDRLYDLFIDDDQVEINPELVALARQDQEEQRLSDKNRRYSGQGGNHRRGRGSRGYSHREPDRFDEVLRLEREGLLPAIIFVFSRKGCDIAVGQLLRAGVRLTSERERAEIEAFAQERCAGIPPEDLAVLGYADFEHALGRGVAAHHAGMLPIFKEVVEELFTQGLVKVVFATETLALGINMPARSVVLERLVKWNGESHVEVTAGEYTQLTGRAGRRGIDVEGHAVVAWHRGLDPNVLAGLASTRTYPLNSSFKPSYNMAVNLVAQFGRDKAEKLLETSFAQFQADRSVVGLIRHQRRNDEHLAEYAASMTCHLGDFQEYSKLRRQLSDRESDLSKQGSSQRRAQAAASMEKLDVGDVIFLPTGRRSVSAVVIERDNQPRLDGPRLQVLTGDRQVKRLSPNDLLGGIESVARLEIPRNFQARNPQARKTLALALREVAPIQVSDKREKQARNEDEEILNLRASIRQHPCHGCDQREDHARWAERFWRVTRESDALAQRISGRTNSVGRTFRQVCEVLESQGYLDKDSDSTTPAGEILARIYSESDLLIAQALRNQVWDDLSPADLAATVSILVYESRRDNESDAPEVPYSSSAALAATVRLWADLERVEKQFGLSFLREPDLGLAMAAHGWASGKRLDSILKDSQLSAGDFVRVMRQLIDLLGQIADAGNSTISANANAAIDKCRRGIIALTGL</sequence>
<evidence type="ECO:0000259" key="6">
    <source>
        <dbReference type="PROSITE" id="PS51192"/>
    </source>
</evidence>
<name>A0A6J7E2V3_9ZZZZ</name>
<evidence type="ECO:0000256" key="5">
    <source>
        <dbReference type="SAM" id="MobiDB-lite"/>
    </source>
</evidence>
<keyword evidence="1" id="KW-0547">Nucleotide-binding</keyword>
<feature type="region of interest" description="Disordered" evidence="5">
    <location>
        <begin position="244"/>
        <end position="275"/>
    </location>
</feature>
<protein>
    <submittedName>
        <fullName evidence="8">Unannotated protein</fullName>
    </submittedName>
</protein>
<accession>A0A6J7E2V3</accession>
<evidence type="ECO:0000256" key="1">
    <source>
        <dbReference type="ARBA" id="ARBA00022741"/>
    </source>
</evidence>
<dbReference type="EMBL" id="CAFBLM010000052">
    <property type="protein sequence ID" value="CAB4876348.1"/>
    <property type="molecule type" value="Genomic_DNA"/>
</dbReference>
<dbReference type="InterPro" id="IPR011545">
    <property type="entry name" value="DEAD/DEAH_box_helicase_dom"/>
</dbReference>
<dbReference type="GO" id="GO:0003676">
    <property type="term" value="F:nucleic acid binding"/>
    <property type="evidence" value="ECO:0007669"/>
    <property type="project" value="InterPro"/>
</dbReference>
<feature type="domain" description="Helicase C-terminal" evidence="7">
    <location>
        <begin position="280"/>
        <end position="483"/>
    </location>
</feature>
<dbReference type="PROSITE" id="PS51192">
    <property type="entry name" value="HELICASE_ATP_BIND_1"/>
    <property type="match status" value="1"/>
</dbReference>
<dbReference type="InterPro" id="IPR027417">
    <property type="entry name" value="P-loop_NTPase"/>
</dbReference>
<feature type="domain" description="Helicase ATP-binding" evidence="6">
    <location>
        <begin position="42"/>
        <end position="200"/>
    </location>
</feature>
<dbReference type="SUPFAM" id="SSF52540">
    <property type="entry name" value="P-loop containing nucleoside triphosphate hydrolases"/>
    <property type="match status" value="1"/>
</dbReference>
<dbReference type="SMART" id="SM00487">
    <property type="entry name" value="DEXDc"/>
    <property type="match status" value="1"/>
</dbReference>
<dbReference type="Pfam" id="PF26090">
    <property type="entry name" value="SH3_HelY"/>
    <property type="match status" value="1"/>
</dbReference>
<dbReference type="Pfam" id="PF08148">
    <property type="entry name" value="DSHCT"/>
    <property type="match status" value="1"/>
</dbReference>
<dbReference type="Pfam" id="PF00271">
    <property type="entry name" value="Helicase_C"/>
    <property type="match status" value="1"/>
</dbReference>
<dbReference type="PROSITE" id="PS51194">
    <property type="entry name" value="HELICASE_CTER"/>
    <property type="match status" value="1"/>
</dbReference>
<dbReference type="PANTHER" id="PTHR12131">
    <property type="entry name" value="ATP-DEPENDENT RNA AND DNA HELICASE"/>
    <property type="match status" value="1"/>
</dbReference>
<evidence type="ECO:0000256" key="3">
    <source>
        <dbReference type="ARBA" id="ARBA00022806"/>
    </source>
</evidence>
<dbReference type="GO" id="GO:0005524">
    <property type="term" value="F:ATP binding"/>
    <property type="evidence" value="ECO:0007669"/>
    <property type="project" value="UniProtKB-KW"/>
</dbReference>
<dbReference type="SMART" id="SM01142">
    <property type="entry name" value="DSHCT"/>
    <property type="match status" value="1"/>
</dbReference>
<feature type="compositionally biased region" description="Low complexity" evidence="5">
    <location>
        <begin position="557"/>
        <end position="566"/>
    </location>
</feature>
<proteinExistence type="predicted"/>
<dbReference type="AlphaFoldDB" id="A0A6J7E2V3"/>
<dbReference type="InterPro" id="IPR001650">
    <property type="entry name" value="Helicase_C-like"/>
</dbReference>
<dbReference type="Gene3D" id="3.40.50.300">
    <property type="entry name" value="P-loop containing nucleotide triphosphate hydrolases"/>
    <property type="match status" value="2"/>
</dbReference>
<dbReference type="FunFam" id="3.40.50.300:FF:000190">
    <property type="entry name" value="ATP-dependent RNA helicase"/>
    <property type="match status" value="1"/>
</dbReference>